<dbReference type="GO" id="GO:0051301">
    <property type="term" value="P:cell division"/>
    <property type="evidence" value="ECO:0007669"/>
    <property type="project" value="UniProtKB-KW"/>
</dbReference>
<keyword evidence="8" id="KW-0131">Cell cycle</keyword>
<keyword evidence="6" id="KW-0498">Mitosis</keyword>
<evidence type="ECO:0000256" key="8">
    <source>
        <dbReference type="ARBA" id="ARBA00023306"/>
    </source>
</evidence>
<sequence length="819" mass="95906">MVYTGMVENHTHKMFIILFNTESFSELSKLCNVFELKNGNELSFSRNYFSIVKEMLLEIQRIMVNLYKTNEKILNIITTDEEINEEDLGWNVDNLVYSYYEKVIGNMKLMGKVSEENVRNLLCKNIKKAINVLGKPTSEQMKFVRLFYKRNSKVCREIKSVKWWKYDNTAILNDTEDKNFSFFNNMGSLLLIVNNFDDESCENLFEVVRRDIIEHKNNIHGLNKLKGLRLIMINVINEETTLLKKYCTFDKISNVYFDRYNIHLNENSKETINSVLRDIFNLNSLTITNTPIKKDSNKMLGTNVEIYYPNTFLPFENLKKFQENGGTVVTSKRQYESINKLENVKSVEDYTATEHTVAWNSSHKRLPLLIQTLPFIFTDFGTSEEIFVNDYILRGKNVLPQLVLKNTPPKETDLAFTLSKNIDKSSKQIGIIDEIFYETKKLDNSGYQRLGDEKIARRMANFINECTSNIVNTDEPGLIIDNELKQKFSISLMHKLPCSSESNDCFRSELNRITKLLLRIDSIDSTYPYLKAIIESKERSKNEIKCILDVISNFRYVSNSHEELFEDFYRFYFKDQIHYSKVKKLGFPRNKIKITPTNKNLIEIFLKEKEDKKPEFAGWINSNNKDETIMPLYSHLKNDELRDRVPFKSKYVVQDNDEIQLSEYTKYIPTSSGDYLKIAPPPYIGGGISNEKYGEQIIEYRNYVNTFIDRSLSRDGKFEIERACEKFRLPYSNISTPLESTYIQTLDLRKRRKISDINFCDKKIPKIVNVNLNESVAMTNNELCAVKKTIDDYRKSLRGQLISIDDYIQKIKNLKSLRE</sequence>
<protein>
    <recommendedName>
        <fullName evidence="3">Protein asunder</fullName>
    </recommendedName>
    <alternativeName>
        <fullName evidence="10">Cell cycle regulator Mat89Bb</fullName>
    </alternativeName>
    <alternativeName>
        <fullName evidence="9">Set apart in position or space protein</fullName>
    </alternativeName>
</protein>
<dbReference type="AlphaFoldDB" id="A0A0N5CCM7"/>
<comment type="subunit">
    <text evidence="12">Belongs to the multiprotein complex Integrator, at least composed of IntS1, IntS2, IntS3, IntS4, omd/IntS5, IntS6, defl/IntS7, IntS8, IntS9, IntS10, IntS11, IntS12, asun/IntS13, IntS14 and IntS15. The core complex associates with protein phosphatase 2A subunits mts/PP2A and Pp2A-29B, to form the Integrator-PP2A (INTAC) complex.</text>
</comment>
<evidence type="ECO:0000256" key="6">
    <source>
        <dbReference type="ARBA" id="ARBA00022776"/>
    </source>
</evidence>
<dbReference type="PANTHER" id="PTHR12955:SF1">
    <property type="entry name" value="INTEGRATOR COMPLEX SUBUNIT 13"/>
    <property type="match status" value="1"/>
</dbReference>
<name>A0A0N5CCM7_STREA</name>
<dbReference type="Proteomes" id="UP000046392">
    <property type="component" value="Unplaced"/>
</dbReference>
<dbReference type="InterPro" id="IPR019355">
    <property type="entry name" value="Cell_cycle_regulator_Mat89Bb"/>
</dbReference>
<evidence type="ECO:0000313" key="14">
    <source>
        <dbReference type="WBParaSite" id="SPAL_0001562900.1"/>
    </source>
</evidence>
<comment type="subcellular location">
    <subcellularLocation>
        <location evidence="2">Cytoplasm</location>
        <location evidence="2">Perinuclear region</location>
    </subcellularLocation>
    <subcellularLocation>
        <location evidence="1">Nucleus</location>
    </subcellularLocation>
</comment>
<dbReference type="STRING" id="174720.A0A0N5CCM7"/>
<comment type="similarity">
    <text evidence="11">Belongs to the Integrator subunit 13 family.</text>
</comment>
<reference evidence="14" key="1">
    <citation type="submission" date="2017-02" db="UniProtKB">
        <authorList>
            <consortium name="WormBaseParasite"/>
        </authorList>
    </citation>
    <scope>IDENTIFICATION</scope>
</reference>
<dbReference type="WBParaSite" id="SPAL_0001562900.1">
    <property type="protein sequence ID" value="SPAL_0001562900.1"/>
    <property type="gene ID" value="SPAL_0001562900"/>
</dbReference>
<evidence type="ECO:0000256" key="11">
    <source>
        <dbReference type="ARBA" id="ARBA00061603"/>
    </source>
</evidence>
<evidence type="ECO:0000256" key="10">
    <source>
        <dbReference type="ARBA" id="ARBA00032585"/>
    </source>
</evidence>
<evidence type="ECO:0000256" key="4">
    <source>
        <dbReference type="ARBA" id="ARBA00022490"/>
    </source>
</evidence>
<evidence type="ECO:0000256" key="3">
    <source>
        <dbReference type="ARBA" id="ARBA00020501"/>
    </source>
</evidence>
<evidence type="ECO:0000313" key="13">
    <source>
        <dbReference type="Proteomes" id="UP000046392"/>
    </source>
</evidence>
<dbReference type="PANTHER" id="PTHR12955">
    <property type="entry name" value="SARCOMA ANTIGEN NY-SAR-95-RELATED"/>
    <property type="match status" value="1"/>
</dbReference>
<keyword evidence="13" id="KW-1185">Reference proteome</keyword>
<keyword evidence="7" id="KW-0539">Nucleus</keyword>
<keyword evidence="4" id="KW-0963">Cytoplasm</keyword>
<accession>A0A0N5CCM7</accession>
<dbReference type="Pfam" id="PF10221">
    <property type="entry name" value="Mat89Bb"/>
    <property type="match status" value="1"/>
</dbReference>
<evidence type="ECO:0000256" key="2">
    <source>
        <dbReference type="ARBA" id="ARBA00004556"/>
    </source>
</evidence>
<evidence type="ECO:0000256" key="7">
    <source>
        <dbReference type="ARBA" id="ARBA00023242"/>
    </source>
</evidence>
<evidence type="ECO:0000256" key="5">
    <source>
        <dbReference type="ARBA" id="ARBA00022618"/>
    </source>
</evidence>
<dbReference type="GO" id="GO:0007346">
    <property type="term" value="P:regulation of mitotic cell cycle"/>
    <property type="evidence" value="ECO:0007669"/>
    <property type="project" value="TreeGrafter"/>
</dbReference>
<evidence type="ECO:0000256" key="9">
    <source>
        <dbReference type="ARBA" id="ARBA00030658"/>
    </source>
</evidence>
<evidence type="ECO:0000256" key="12">
    <source>
        <dbReference type="ARBA" id="ARBA00065185"/>
    </source>
</evidence>
<dbReference type="GO" id="GO:0051642">
    <property type="term" value="P:centrosome localization"/>
    <property type="evidence" value="ECO:0007669"/>
    <property type="project" value="TreeGrafter"/>
</dbReference>
<evidence type="ECO:0000256" key="1">
    <source>
        <dbReference type="ARBA" id="ARBA00004123"/>
    </source>
</evidence>
<proteinExistence type="inferred from homology"/>
<dbReference type="GO" id="GO:0048471">
    <property type="term" value="C:perinuclear region of cytoplasm"/>
    <property type="evidence" value="ECO:0007669"/>
    <property type="project" value="UniProtKB-SubCell"/>
</dbReference>
<dbReference type="GO" id="GO:0032039">
    <property type="term" value="C:integrator complex"/>
    <property type="evidence" value="ECO:0007669"/>
    <property type="project" value="TreeGrafter"/>
</dbReference>
<organism evidence="13 14">
    <name type="scientific">Strongyloides papillosus</name>
    <name type="common">Intestinal threadworm</name>
    <dbReference type="NCBI Taxonomy" id="174720"/>
    <lineage>
        <taxon>Eukaryota</taxon>
        <taxon>Metazoa</taxon>
        <taxon>Ecdysozoa</taxon>
        <taxon>Nematoda</taxon>
        <taxon>Chromadorea</taxon>
        <taxon>Rhabditida</taxon>
        <taxon>Tylenchina</taxon>
        <taxon>Panagrolaimomorpha</taxon>
        <taxon>Strongyloidoidea</taxon>
        <taxon>Strongyloididae</taxon>
        <taxon>Strongyloides</taxon>
    </lineage>
</organism>
<keyword evidence="5" id="KW-0132">Cell division</keyword>